<accession>B7G577</accession>
<gene>
    <name evidence="2" type="ORF">PHATRDRAFT_47874</name>
</gene>
<dbReference type="InParanoid" id="B7G577"/>
<feature type="region of interest" description="Disordered" evidence="1">
    <location>
        <begin position="258"/>
        <end position="305"/>
    </location>
</feature>
<dbReference type="PaxDb" id="2850-Phatr47874"/>
<evidence type="ECO:0000313" key="3">
    <source>
        <dbReference type="Proteomes" id="UP000000759"/>
    </source>
</evidence>
<dbReference type="RefSeq" id="XP_002182200.1">
    <property type="nucleotide sequence ID" value="XM_002182164.1"/>
</dbReference>
<dbReference type="Proteomes" id="UP000000759">
    <property type="component" value="Chromosome 15"/>
</dbReference>
<proteinExistence type="predicted"/>
<dbReference type="AlphaFoldDB" id="B7G577"/>
<evidence type="ECO:0000256" key="1">
    <source>
        <dbReference type="SAM" id="MobiDB-lite"/>
    </source>
</evidence>
<feature type="region of interest" description="Disordered" evidence="1">
    <location>
        <begin position="212"/>
        <end position="237"/>
    </location>
</feature>
<reference evidence="2 3" key="1">
    <citation type="journal article" date="2008" name="Nature">
        <title>The Phaeodactylum genome reveals the evolutionary history of diatom genomes.</title>
        <authorList>
            <person name="Bowler C."/>
            <person name="Allen A.E."/>
            <person name="Badger J.H."/>
            <person name="Grimwood J."/>
            <person name="Jabbari K."/>
            <person name="Kuo A."/>
            <person name="Maheswari U."/>
            <person name="Martens C."/>
            <person name="Maumus F."/>
            <person name="Otillar R.P."/>
            <person name="Rayko E."/>
            <person name="Salamov A."/>
            <person name="Vandepoele K."/>
            <person name="Beszteri B."/>
            <person name="Gruber A."/>
            <person name="Heijde M."/>
            <person name="Katinka M."/>
            <person name="Mock T."/>
            <person name="Valentin K."/>
            <person name="Verret F."/>
            <person name="Berges J.A."/>
            <person name="Brownlee C."/>
            <person name="Cadoret J.P."/>
            <person name="Chiovitti A."/>
            <person name="Choi C.J."/>
            <person name="Coesel S."/>
            <person name="De Martino A."/>
            <person name="Detter J.C."/>
            <person name="Durkin C."/>
            <person name="Falciatore A."/>
            <person name="Fournet J."/>
            <person name="Haruta M."/>
            <person name="Huysman M.J."/>
            <person name="Jenkins B.D."/>
            <person name="Jiroutova K."/>
            <person name="Jorgensen R.E."/>
            <person name="Joubert Y."/>
            <person name="Kaplan A."/>
            <person name="Kroger N."/>
            <person name="Kroth P.G."/>
            <person name="La Roche J."/>
            <person name="Lindquist E."/>
            <person name="Lommer M."/>
            <person name="Martin-Jezequel V."/>
            <person name="Lopez P.J."/>
            <person name="Lucas S."/>
            <person name="Mangogna M."/>
            <person name="McGinnis K."/>
            <person name="Medlin L.K."/>
            <person name="Montsant A."/>
            <person name="Oudot-Le Secq M.P."/>
            <person name="Napoli C."/>
            <person name="Obornik M."/>
            <person name="Parker M.S."/>
            <person name="Petit J.L."/>
            <person name="Porcel B.M."/>
            <person name="Poulsen N."/>
            <person name="Robison M."/>
            <person name="Rychlewski L."/>
            <person name="Rynearson T.A."/>
            <person name="Schmutz J."/>
            <person name="Shapiro H."/>
            <person name="Siaut M."/>
            <person name="Stanley M."/>
            <person name="Sussman M.R."/>
            <person name="Taylor A.R."/>
            <person name="Vardi A."/>
            <person name="von Dassow P."/>
            <person name="Vyverman W."/>
            <person name="Willis A."/>
            <person name="Wyrwicz L.S."/>
            <person name="Rokhsar D.S."/>
            <person name="Weissenbach J."/>
            <person name="Armbrust E.V."/>
            <person name="Green B.R."/>
            <person name="Van de Peer Y."/>
            <person name="Grigoriev I.V."/>
        </authorList>
    </citation>
    <scope>NUCLEOTIDE SEQUENCE [LARGE SCALE GENOMIC DNA]</scope>
    <source>
        <strain evidence="2 3">CCAP 1055/1</strain>
    </source>
</reference>
<dbReference type="KEGG" id="pti:PHATRDRAFT_47874"/>
<feature type="compositionally biased region" description="Polar residues" evidence="1">
    <location>
        <begin position="284"/>
        <end position="293"/>
    </location>
</feature>
<feature type="compositionally biased region" description="Low complexity" evidence="1">
    <location>
        <begin position="212"/>
        <end position="226"/>
    </location>
</feature>
<dbReference type="HOGENOM" id="CLU_916647_0_0_1"/>
<organism evidence="2 3">
    <name type="scientific">Phaeodactylum tricornutum (strain CCAP 1055/1)</name>
    <dbReference type="NCBI Taxonomy" id="556484"/>
    <lineage>
        <taxon>Eukaryota</taxon>
        <taxon>Sar</taxon>
        <taxon>Stramenopiles</taxon>
        <taxon>Ochrophyta</taxon>
        <taxon>Bacillariophyta</taxon>
        <taxon>Bacillariophyceae</taxon>
        <taxon>Bacillariophycidae</taxon>
        <taxon>Naviculales</taxon>
        <taxon>Phaeodactylaceae</taxon>
        <taxon>Phaeodactylum</taxon>
    </lineage>
</organism>
<protein>
    <submittedName>
        <fullName evidence="2">Uncharacterized protein</fullName>
    </submittedName>
</protein>
<feature type="compositionally biased region" description="Basic and acidic residues" evidence="1">
    <location>
        <begin position="258"/>
        <end position="268"/>
    </location>
</feature>
<keyword evidence="3" id="KW-1185">Reference proteome</keyword>
<feature type="compositionally biased region" description="Acidic residues" evidence="1">
    <location>
        <begin position="9"/>
        <end position="35"/>
    </location>
</feature>
<feature type="compositionally biased region" description="Acidic residues" evidence="1">
    <location>
        <begin position="294"/>
        <end position="305"/>
    </location>
</feature>
<dbReference type="EMBL" id="CM000617">
    <property type="protein sequence ID" value="EEC46101.1"/>
    <property type="molecule type" value="Genomic_DNA"/>
</dbReference>
<dbReference type="OrthoDB" id="54748at2759"/>
<dbReference type="GeneID" id="7203151"/>
<reference evidence="3" key="2">
    <citation type="submission" date="2008-08" db="EMBL/GenBank/DDBJ databases">
        <authorList>
            <consortium name="Diatom Consortium"/>
            <person name="Grigoriev I."/>
            <person name="Grimwood J."/>
            <person name="Kuo A."/>
            <person name="Otillar R.P."/>
            <person name="Salamov A."/>
            <person name="Detter J.C."/>
            <person name="Lindquist E."/>
            <person name="Shapiro H."/>
            <person name="Lucas S."/>
            <person name="Glavina del Rio T."/>
            <person name="Pitluck S."/>
            <person name="Rokhsar D."/>
            <person name="Bowler C."/>
        </authorList>
    </citation>
    <scope>GENOME REANNOTATION</scope>
    <source>
        <strain evidence="3">CCAP 1055/1</strain>
    </source>
</reference>
<name>B7G577_PHATC</name>
<feature type="region of interest" description="Disordered" evidence="1">
    <location>
        <begin position="1"/>
        <end position="35"/>
    </location>
</feature>
<evidence type="ECO:0000313" key="2">
    <source>
        <dbReference type="EMBL" id="EEC46101.1"/>
    </source>
</evidence>
<sequence length="305" mass="32961">MSGNTNDDYFSEPDEDDDDEIDFVPGAEEDDDDDEDEALLLLDGELSLDSNQKLRYRGEGFRLESSLPIPWNVLDIRAAQSFKGSATQNRTLEFVMMGPCDLHPSQGKPTPRTMQVTLTLQDAKSSVSILNRKGKTVGTQEGNEEEDLTPESKASSVSYNIYGIQQDANGGDLLEFQGAFAPVSIESNVDNGTSIALVCRVRLLPPAPAAVTTAATSPAAAVGSTAKDSSDEDFDDADDEVDYDELIALHEDAGLSVDDLRKRYHEGDGGTTTTESPSKRSRQPAAQFSSSQPENDDDGDDDFGF</sequence>
<feature type="region of interest" description="Disordered" evidence="1">
    <location>
        <begin position="133"/>
        <end position="152"/>
    </location>
</feature>